<gene>
    <name evidence="2" type="ORF">LCGC14_0481500</name>
</gene>
<dbReference type="EMBL" id="LAZR01000524">
    <property type="protein sequence ID" value="KKN65430.1"/>
    <property type="molecule type" value="Genomic_DNA"/>
</dbReference>
<reference evidence="2" key="1">
    <citation type="journal article" date="2015" name="Nature">
        <title>Complex archaea that bridge the gap between prokaryotes and eukaryotes.</title>
        <authorList>
            <person name="Spang A."/>
            <person name="Saw J.H."/>
            <person name="Jorgensen S.L."/>
            <person name="Zaremba-Niedzwiedzka K."/>
            <person name="Martijn J."/>
            <person name="Lind A.E."/>
            <person name="van Eijk R."/>
            <person name="Schleper C."/>
            <person name="Guy L."/>
            <person name="Ettema T.J."/>
        </authorList>
    </citation>
    <scope>NUCLEOTIDE SEQUENCE</scope>
</reference>
<dbReference type="InterPro" id="IPR002711">
    <property type="entry name" value="HNH"/>
</dbReference>
<name>A0A0F9S955_9ZZZZ</name>
<feature type="domain" description="HNH nuclease" evidence="1">
    <location>
        <begin position="74"/>
        <end position="126"/>
    </location>
</feature>
<dbReference type="Gene3D" id="1.10.30.50">
    <property type="match status" value="1"/>
</dbReference>
<dbReference type="Pfam" id="PF01844">
    <property type="entry name" value="HNH"/>
    <property type="match status" value="1"/>
</dbReference>
<dbReference type="CDD" id="cd00085">
    <property type="entry name" value="HNHc"/>
    <property type="match status" value="1"/>
</dbReference>
<evidence type="ECO:0000313" key="2">
    <source>
        <dbReference type="EMBL" id="KKN65430.1"/>
    </source>
</evidence>
<sequence>MTDKQCVGCGNYKKRAQFYKSKSTYDGLNRYCKGCCKVNRALEAVRKRDKKSKVSMRQIHRAQHLGVECDHSVKLVEVFKKYFGICGICEKWVQPKQASMDHIYPLSKGGGHIYDNIQLSHLLCNLRKGNRT</sequence>
<evidence type="ECO:0000259" key="1">
    <source>
        <dbReference type="SMART" id="SM00507"/>
    </source>
</evidence>
<dbReference type="SMART" id="SM00507">
    <property type="entry name" value="HNHc"/>
    <property type="match status" value="1"/>
</dbReference>
<protein>
    <recommendedName>
        <fullName evidence="1">HNH nuclease domain-containing protein</fullName>
    </recommendedName>
</protein>
<comment type="caution">
    <text evidence="2">The sequence shown here is derived from an EMBL/GenBank/DDBJ whole genome shotgun (WGS) entry which is preliminary data.</text>
</comment>
<dbReference type="GO" id="GO:0004519">
    <property type="term" value="F:endonuclease activity"/>
    <property type="evidence" value="ECO:0007669"/>
    <property type="project" value="InterPro"/>
</dbReference>
<dbReference type="GO" id="GO:0003676">
    <property type="term" value="F:nucleic acid binding"/>
    <property type="evidence" value="ECO:0007669"/>
    <property type="project" value="InterPro"/>
</dbReference>
<dbReference type="AlphaFoldDB" id="A0A0F9S955"/>
<accession>A0A0F9S955</accession>
<organism evidence="2">
    <name type="scientific">marine sediment metagenome</name>
    <dbReference type="NCBI Taxonomy" id="412755"/>
    <lineage>
        <taxon>unclassified sequences</taxon>
        <taxon>metagenomes</taxon>
        <taxon>ecological metagenomes</taxon>
    </lineage>
</organism>
<proteinExistence type="predicted"/>
<dbReference type="GO" id="GO:0008270">
    <property type="term" value="F:zinc ion binding"/>
    <property type="evidence" value="ECO:0007669"/>
    <property type="project" value="InterPro"/>
</dbReference>
<dbReference type="InterPro" id="IPR003615">
    <property type="entry name" value="HNH_nuc"/>
</dbReference>